<evidence type="ECO:0000256" key="2">
    <source>
        <dbReference type="SAM" id="MobiDB-lite"/>
    </source>
</evidence>
<dbReference type="RefSeq" id="XP_004334087.1">
    <property type="nucleotide sequence ID" value="XM_004334039.1"/>
</dbReference>
<accession>L8GGX3</accession>
<dbReference type="GeneID" id="14912573"/>
<feature type="compositionally biased region" description="Polar residues" evidence="2">
    <location>
        <begin position="147"/>
        <end position="158"/>
    </location>
</feature>
<dbReference type="EMBL" id="KB008133">
    <property type="protein sequence ID" value="ELR12074.1"/>
    <property type="molecule type" value="Genomic_DNA"/>
</dbReference>
<organism evidence="3 4">
    <name type="scientific">Acanthamoeba castellanii (strain ATCC 30010 / Neff)</name>
    <dbReference type="NCBI Taxonomy" id="1257118"/>
    <lineage>
        <taxon>Eukaryota</taxon>
        <taxon>Amoebozoa</taxon>
        <taxon>Discosea</taxon>
        <taxon>Longamoebia</taxon>
        <taxon>Centramoebida</taxon>
        <taxon>Acanthamoebidae</taxon>
        <taxon>Acanthamoeba</taxon>
    </lineage>
</organism>
<dbReference type="VEuPathDB" id="AmoebaDB:ACA1_101350"/>
<gene>
    <name evidence="3" type="ORF">ACA1_101350</name>
</gene>
<feature type="compositionally biased region" description="Low complexity" evidence="2">
    <location>
        <begin position="85"/>
        <end position="98"/>
    </location>
</feature>
<dbReference type="AlphaFoldDB" id="L8GGX3"/>
<feature type="compositionally biased region" description="Acidic residues" evidence="2">
    <location>
        <begin position="123"/>
        <end position="133"/>
    </location>
</feature>
<proteinExistence type="predicted"/>
<evidence type="ECO:0000256" key="1">
    <source>
        <dbReference type="SAM" id="Coils"/>
    </source>
</evidence>
<evidence type="ECO:0000313" key="4">
    <source>
        <dbReference type="Proteomes" id="UP000011083"/>
    </source>
</evidence>
<evidence type="ECO:0000313" key="3">
    <source>
        <dbReference type="EMBL" id="ELR12074.1"/>
    </source>
</evidence>
<keyword evidence="4" id="KW-1185">Reference proteome</keyword>
<feature type="coiled-coil region" evidence="1">
    <location>
        <begin position="9"/>
        <end position="68"/>
    </location>
</feature>
<protein>
    <submittedName>
        <fullName evidence="3">Uncharacterized protein</fullName>
    </submittedName>
</protein>
<keyword evidence="1" id="KW-0175">Coiled coil</keyword>
<dbReference type="KEGG" id="acan:ACA1_101350"/>
<dbReference type="Proteomes" id="UP000011083">
    <property type="component" value="Unassembled WGS sequence"/>
</dbReference>
<name>L8GGX3_ACACF</name>
<reference evidence="3 4" key="1">
    <citation type="journal article" date="2013" name="Genome Biol.">
        <title>Genome of Acanthamoeba castellanii highlights extensive lateral gene transfer and early evolution of tyrosine kinase signaling.</title>
        <authorList>
            <person name="Clarke M."/>
            <person name="Lohan A.J."/>
            <person name="Liu B."/>
            <person name="Lagkouvardos I."/>
            <person name="Roy S."/>
            <person name="Zafar N."/>
            <person name="Bertelli C."/>
            <person name="Schilde C."/>
            <person name="Kianianmomeni A."/>
            <person name="Burglin T.R."/>
            <person name="Frech C."/>
            <person name="Turcotte B."/>
            <person name="Kopec K.O."/>
            <person name="Synnott J.M."/>
            <person name="Choo C."/>
            <person name="Paponov I."/>
            <person name="Finkler A."/>
            <person name="Soon Heng Tan C."/>
            <person name="Hutchins A.P."/>
            <person name="Weinmeier T."/>
            <person name="Rattei T."/>
            <person name="Chu J.S."/>
            <person name="Gimenez G."/>
            <person name="Irimia M."/>
            <person name="Rigden D.J."/>
            <person name="Fitzpatrick D.A."/>
            <person name="Lorenzo-Morales J."/>
            <person name="Bateman A."/>
            <person name="Chiu C.H."/>
            <person name="Tang P."/>
            <person name="Hegemann P."/>
            <person name="Fromm H."/>
            <person name="Raoult D."/>
            <person name="Greub G."/>
            <person name="Miranda-Saavedra D."/>
            <person name="Chen N."/>
            <person name="Nash P."/>
            <person name="Ginger M.L."/>
            <person name="Horn M."/>
            <person name="Schaap P."/>
            <person name="Caler L."/>
            <person name="Loftus B."/>
        </authorList>
    </citation>
    <scope>NUCLEOTIDE SEQUENCE [LARGE SCALE GENOMIC DNA]</scope>
    <source>
        <strain evidence="3 4">Neff</strain>
    </source>
</reference>
<feature type="region of interest" description="Disordered" evidence="2">
    <location>
        <begin position="73"/>
        <end position="158"/>
    </location>
</feature>
<sequence length="158" mass="17506">MKLQMAEMKELLEGKVHELQAKLAEEKKKSDSDVAQWKAMAQKELKTRLQLESEKAALQKELQEVKRQSQILSAGRVEQMQLDESSPPASSPSSQRSSGKWRSDPRPSHSSRHSQAAFREPLLVDDGEPEGDGDVSIWTPSKAGAGQVSSTCFNCTLQ</sequence>